<reference evidence="1 2" key="1">
    <citation type="journal article" date="2016" name="ISME J.">
        <title>Chasing the elusive Euryarchaeota class WSA2: genomes reveal a uniquely fastidious methyl-reducing methanogen.</title>
        <authorList>
            <person name="Nobu M.K."/>
            <person name="Narihiro T."/>
            <person name="Kuroda K."/>
            <person name="Mei R."/>
            <person name="Liu W.T."/>
        </authorList>
    </citation>
    <scope>NUCLEOTIDE SEQUENCE [LARGE SCALE GENOMIC DNA]</scope>
    <source>
        <strain evidence="1">ADurb1013_Bin02101</strain>
    </source>
</reference>
<protein>
    <submittedName>
        <fullName evidence="1">Uncharacterized protein</fullName>
    </submittedName>
</protein>
<dbReference type="AlphaFoldDB" id="A0A150J7A0"/>
<accession>A0A150J7A0</accession>
<organism evidence="1 2">
    <name type="scientific">Candidatus Methanofastidiosum methylothiophilum</name>
    <dbReference type="NCBI Taxonomy" id="1705564"/>
    <lineage>
        <taxon>Archaea</taxon>
        <taxon>Methanobacteriati</taxon>
        <taxon>Methanobacteriota</taxon>
        <taxon>Stenosarchaea group</taxon>
        <taxon>Candidatus Methanofastidiosia</taxon>
        <taxon>Candidatus Methanofastidiosales</taxon>
        <taxon>Candidatus Methanofastidiosaceae</taxon>
        <taxon>Candidatus Methanofastidiosum</taxon>
    </lineage>
</organism>
<evidence type="ECO:0000313" key="2">
    <source>
        <dbReference type="Proteomes" id="UP000092420"/>
    </source>
</evidence>
<name>A0A150J7A0_9EURY</name>
<proteinExistence type="predicted"/>
<dbReference type="Proteomes" id="UP000092420">
    <property type="component" value="Unassembled WGS sequence"/>
</dbReference>
<sequence>MEDMYIIEYWIGNARKLYTTADTQGAYKFYSEQSKARLLQVKYDETIETAIKAHKGIEDMCTTRIYGFMAKVVGYAEDGEKYVYTIINFYPEKWQQNEDYIKYKNKKHTKYEILLHNRGGECFFIKSN</sequence>
<evidence type="ECO:0000313" key="1">
    <source>
        <dbReference type="EMBL" id="KYC52968.1"/>
    </source>
</evidence>
<dbReference type="EMBL" id="LNJB01000033">
    <property type="protein sequence ID" value="KYC52968.1"/>
    <property type="molecule type" value="Genomic_DNA"/>
</dbReference>
<comment type="caution">
    <text evidence="1">The sequence shown here is derived from an EMBL/GenBank/DDBJ whole genome shotgun (WGS) entry which is preliminary data.</text>
</comment>
<gene>
    <name evidence="1" type="ORF">AN188_01534</name>
</gene>